<sequence length="291" mass="32564">MSSFPTTQQPDFCTSIVANPDLSGRGIRVSIYLGAVISLILSALVSPRRIRTLGEGSRYTLITSTALTISAIIAWKTNGFSLFDGLIVTMLTSLMASWVVYNIGFLQYLGFTINFSGLLYFASTTYWGFQVWLNPTFGLPLNGENCTANLDTIIVVLGMDISPSNRSLRAFALFYFGLGALGALWSLMNSIIWLTHYAGYIYIVDVTPTLFSWEDFAGFSKGMILSLKLITVLPALGWTIYMIVTIEQMVERNSVQDQLSNWTYGQTLSMLVLLQQIMTFFSVIKREDWIW</sequence>
<protein>
    <submittedName>
        <fullName evidence="2">Uncharacterized protein</fullName>
    </submittedName>
</protein>
<proteinExistence type="predicted"/>
<feature type="transmembrane region" description="Helical" evidence="1">
    <location>
        <begin position="225"/>
        <end position="244"/>
    </location>
</feature>
<keyword evidence="1" id="KW-0812">Transmembrane</keyword>
<dbReference type="AlphaFoldDB" id="A0A8H3B1U3"/>
<name>A0A8H3B1U3_9AGAM</name>
<feature type="transmembrane region" description="Helical" evidence="1">
    <location>
        <begin position="29"/>
        <end position="47"/>
    </location>
</feature>
<feature type="transmembrane region" description="Helical" evidence="1">
    <location>
        <begin position="264"/>
        <end position="284"/>
    </location>
</feature>
<organism evidence="2 3">
    <name type="scientific">Rhizoctonia solani</name>
    <dbReference type="NCBI Taxonomy" id="456999"/>
    <lineage>
        <taxon>Eukaryota</taxon>
        <taxon>Fungi</taxon>
        <taxon>Dikarya</taxon>
        <taxon>Basidiomycota</taxon>
        <taxon>Agaricomycotina</taxon>
        <taxon>Agaricomycetes</taxon>
        <taxon>Cantharellales</taxon>
        <taxon>Ceratobasidiaceae</taxon>
        <taxon>Rhizoctonia</taxon>
    </lineage>
</organism>
<accession>A0A8H3B1U3</accession>
<feature type="transmembrane region" description="Helical" evidence="1">
    <location>
        <begin position="108"/>
        <end position="129"/>
    </location>
</feature>
<keyword evidence="1" id="KW-0472">Membrane</keyword>
<reference evidence="2" key="1">
    <citation type="submission" date="2021-01" db="EMBL/GenBank/DDBJ databases">
        <authorList>
            <person name="Kaushik A."/>
        </authorList>
    </citation>
    <scope>NUCLEOTIDE SEQUENCE</scope>
    <source>
        <strain evidence="2">AG2-2IIIB</strain>
    </source>
</reference>
<dbReference type="EMBL" id="CAJMWT010002523">
    <property type="protein sequence ID" value="CAE6445798.1"/>
    <property type="molecule type" value="Genomic_DNA"/>
</dbReference>
<comment type="caution">
    <text evidence="2">The sequence shown here is derived from an EMBL/GenBank/DDBJ whole genome shotgun (WGS) entry which is preliminary data.</text>
</comment>
<dbReference type="Proteomes" id="UP000663843">
    <property type="component" value="Unassembled WGS sequence"/>
</dbReference>
<evidence type="ECO:0000313" key="3">
    <source>
        <dbReference type="Proteomes" id="UP000663843"/>
    </source>
</evidence>
<gene>
    <name evidence="2" type="ORF">RDB_LOCUS80724</name>
</gene>
<feature type="transmembrane region" description="Helical" evidence="1">
    <location>
        <begin position="59"/>
        <end position="75"/>
    </location>
</feature>
<feature type="transmembrane region" description="Helical" evidence="1">
    <location>
        <begin position="81"/>
        <end position="101"/>
    </location>
</feature>
<evidence type="ECO:0000256" key="1">
    <source>
        <dbReference type="SAM" id="Phobius"/>
    </source>
</evidence>
<evidence type="ECO:0000313" key="2">
    <source>
        <dbReference type="EMBL" id="CAE6445798.1"/>
    </source>
</evidence>
<feature type="transmembrane region" description="Helical" evidence="1">
    <location>
        <begin position="170"/>
        <end position="188"/>
    </location>
</feature>
<keyword evidence="1" id="KW-1133">Transmembrane helix</keyword>